<feature type="transmembrane region" description="Helical" evidence="2">
    <location>
        <begin position="430"/>
        <end position="449"/>
    </location>
</feature>
<dbReference type="PANTHER" id="PTHR30282:SF0">
    <property type="entry name" value="P-AMINOBENZOYL-GLUTAMATE TRANSPORT PROTEIN"/>
    <property type="match status" value="1"/>
</dbReference>
<keyword evidence="2" id="KW-1133">Transmembrane helix</keyword>
<dbReference type="EMBL" id="JAVREK010000023">
    <property type="protein sequence ID" value="MDT0304246.1"/>
    <property type="molecule type" value="Genomic_DNA"/>
</dbReference>
<dbReference type="PANTHER" id="PTHR30282">
    <property type="entry name" value="P-AMINOBENZOYL GLUTAMATE TRANSPORTER"/>
    <property type="match status" value="1"/>
</dbReference>
<dbReference type="InterPro" id="IPR004697">
    <property type="entry name" value="AbgT"/>
</dbReference>
<organism evidence="3 4">
    <name type="scientific">Streptomonospora wellingtoniae</name>
    <dbReference type="NCBI Taxonomy" id="3075544"/>
    <lineage>
        <taxon>Bacteria</taxon>
        <taxon>Bacillati</taxon>
        <taxon>Actinomycetota</taxon>
        <taxon>Actinomycetes</taxon>
        <taxon>Streptosporangiales</taxon>
        <taxon>Nocardiopsidaceae</taxon>
        <taxon>Streptomonospora</taxon>
    </lineage>
</organism>
<dbReference type="Proteomes" id="UP001183226">
    <property type="component" value="Unassembled WGS sequence"/>
</dbReference>
<feature type="transmembrane region" description="Helical" evidence="2">
    <location>
        <begin position="395"/>
        <end position="418"/>
    </location>
</feature>
<name>A0ABU2KY63_9ACTN</name>
<feature type="transmembrane region" description="Helical" evidence="2">
    <location>
        <begin position="485"/>
        <end position="510"/>
    </location>
</feature>
<feature type="transmembrane region" description="Helical" evidence="2">
    <location>
        <begin position="89"/>
        <end position="110"/>
    </location>
</feature>
<evidence type="ECO:0000256" key="2">
    <source>
        <dbReference type="SAM" id="Phobius"/>
    </source>
</evidence>
<reference evidence="4" key="1">
    <citation type="submission" date="2023-07" db="EMBL/GenBank/DDBJ databases">
        <title>30 novel species of actinomycetes from the DSMZ collection.</title>
        <authorList>
            <person name="Nouioui I."/>
        </authorList>
    </citation>
    <scope>NUCLEOTIDE SEQUENCE [LARGE SCALE GENOMIC DNA]</scope>
    <source>
        <strain evidence="4">DSM 45055</strain>
    </source>
</reference>
<feature type="transmembrane region" description="Helical" evidence="2">
    <location>
        <begin position="212"/>
        <end position="232"/>
    </location>
</feature>
<keyword evidence="2" id="KW-0472">Membrane</keyword>
<feature type="transmembrane region" description="Helical" evidence="2">
    <location>
        <begin position="455"/>
        <end position="473"/>
    </location>
</feature>
<feature type="region of interest" description="Disordered" evidence="1">
    <location>
        <begin position="243"/>
        <end position="273"/>
    </location>
</feature>
<feature type="transmembrane region" description="Helical" evidence="2">
    <location>
        <begin position="319"/>
        <end position="342"/>
    </location>
</feature>
<proteinExistence type="predicted"/>
<protein>
    <submittedName>
        <fullName evidence="3">AbgT family transporter</fullName>
    </submittedName>
</protein>
<sequence length="524" mass="54735">MAVKAKKRADGVLARLLGGIERAGNRLPHPFMLFIYLALFIAVVSWLVSLTGATVADPETGEQVAVRSLLSGEGLVHVLTSMLPNFVEFPPLGLVLTMMLGIGLAQRVGLLETLIKRTILKAPRKVTTAAIILTGICGNLASDAAFIVIPPLAAVVFLQLGRHPLAGLAAGFAAVGSGFSANFMIAGTDALLSGISTEAAGIVDDSVTVSPLANYFFMAFSVVLLTSVGVFVTHRIVEPRLGAYEGTPDEDGGADPAQPAEDGATEAVEENPKAGRGLRNAGLVALAYIAVVVAAVLPSGSPLRGENGAILESPLLEGVIPILLLLFVAVAVAYGTTVGAIRNTGDVPRMMAEAVRDLSGFLVLMFAAAQAIAWFDWTRLGLWVAVNGAVLLEGLGIGGLVGLVAFSLLTVVLSMLIASGSALWAVEAPAFVPMFMLNGINPAYVQAAYRIADSSTNSIVPLSPYIAVMIGFMQKYDKKAGLGTLFALMVPYTVTFYVSWLLLFIVWTLLGIPIGPGESLHLPE</sequence>
<dbReference type="RefSeq" id="WP_311546744.1">
    <property type="nucleotide sequence ID" value="NZ_JAVREK010000023.1"/>
</dbReference>
<evidence type="ECO:0000256" key="1">
    <source>
        <dbReference type="SAM" id="MobiDB-lite"/>
    </source>
</evidence>
<evidence type="ECO:0000313" key="3">
    <source>
        <dbReference type="EMBL" id="MDT0304246.1"/>
    </source>
</evidence>
<feature type="transmembrane region" description="Helical" evidence="2">
    <location>
        <begin position="281"/>
        <end position="299"/>
    </location>
</feature>
<feature type="transmembrane region" description="Helical" evidence="2">
    <location>
        <begin position="354"/>
        <end position="375"/>
    </location>
</feature>
<accession>A0ABU2KY63</accession>
<keyword evidence="2" id="KW-0812">Transmembrane</keyword>
<keyword evidence="4" id="KW-1185">Reference proteome</keyword>
<feature type="transmembrane region" description="Helical" evidence="2">
    <location>
        <begin position="31"/>
        <end position="48"/>
    </location>
</feature>
<comment type="caution">
    <text evidence="3">The sequence shown here is derived from an EMBL/GenBank/DDBJ whole genome shotgun (WGS) entry which is preliminary data.</text>
</comment>
<dbReference type="Pfam" id="PF03806">
    <property type="entry name" value="ABG_transport"/>
    <property type="match status" value="1"/>
</dbReference>
<feature type="transmembrane region" description="Helical" evidence="2">
    <location>
        <begin position="131"/>
        <end position="158"/>
    </location>
</feature>
<evidence type="ECO:0000313" key="4">
    <source>
        <dbReference type="Proteomes" id="UP001183226"/>
    </source>
</evidence>
<gene>
    <name evidence="3" type="ORF">RM446_19175</name>
</gene>